<evidence type="ECO:0000256" key="21">
    <source>
        <dbReference type="RuleBase" id="RU003750"/>
    </source>
</evidence>
<dbReference type="GO" id="GO:0046872">
    <property type="term" value="F:metal ion binding"/>
    <property type="evidence" value="ECO:0007669"/>
    <property type="project" value="UniProtKB-KW"/>
</dbReference>
<keyword evidence="12 22" id="KW-1133">Transmembrane helix</keyword>
<dbReference type="InterPro" id="IPR000462">
    <property type="entry name" value="CDP-OH_P_trans"/>
</dbReference>
<evidence type="ECO:0000256" key="3">
    <source>
        <dbReference type="ARBA" id="ARBA00004477"/>
    </source>
</evidence>
<evidence type="ECO:0000256" key="4">
    <source>
        <dbReference type="ARBA" id="ARBA00010441"/>
    </source>
</evidence>
<dbReference type="GO" id="GO:0003881">
    <property type="term" value="F:CDP-diacylglycerol-inositol 3-phosphatidyltransferase activity"/>
    <property type="evidence" value="ECO:0007669"/>
    <property type="project" value="UniProtKB-UniRule"/>
</dbReference>
<evidence type="ECO:0000256" key="18">
    <source>
        <dbReference type="ARBA" id="ARBA00050166"/>
    </source>
</evidence>
<dbReference type="Gene3D" id="1.20.120.1760">
    <property type="match status" value="1"/>
</dbReference>
<evidence type="ECO:0000313" key="24">
    <source>
        <dbReference type="Proteomes" id="UP001152885"/>
    </source>
</evidence>
<keyword evidence="16" id="KW-0464">Manganese</keyword>
<dbReference type="EMBL" id="CANTUO010000004">
    <property type="protein sequence ID" value="CAI5759252.1"/>
    <property type="molecule type" value="Genomic_DNA"/>
</dbReference>
<keyword evidence="14 20" id="KW-0472">Membrane</keyword>
<dbReference type="Pfam" id="PF01066">
    <property type="entry name" value="CDP-OH_P_transf"/>
    <property type="match status" value="1"/>
</dbReference>
<evidence type="ECO:0000256" key="6">
    <source>
        <dbReference type="ARBA" id="ARBA00022516"/>
    </source>
</evidence>
<evidence type="ECO:0000256" key="2">
    <source>
        <dbReference type="ARBA" id="ARBA00001946"/>
    </source>
</evidence>
<dbReference type="InterPro" id="IPR048254">
    <property type="entry name" value="CDP_ALCOHOL_P_TRANSF_CS"/>
</dbReference>
<keyword evidence="13 20" id="KW-0443">Lipid metabolism</keyword>
<evidence type="ECO:0000256" key="10">
    <source>
        <dbReference type="ARBA" id="ARBA00022824"/>
    </source>
</evidence>
<keyword evidence="8 22" id="KW-0812">Transmembrane</keyword>
<evidence type="ECO:0000256" key="8">
    <source>
        <dbReference type="ARBA" id="ARBA00022692"/>
    </source>
</evidence>
<organism evidence="23 24">
    <name type="scientific">Candida verbasci</name>
    <dbReference type="NCBI Taxonomy" id="1227364"/>
    <lineage>
        <taxon>Eukaryota</taxon>
        <taxon>Fungi</taxon>
        <taxon>Dikarya</taxon>
        <taxon>Ascomycota</taxon>
        <taxon>Saccharomycotina</taxon>
        <taxon>Pichiomycetes</taxon>
        <taxon>Debaryomycetaceae</taxon>
        <taxon>Candida/Lodderomyces clade</taxon>
        <taxon>Candida</taxon>
    </lineage>
</organism>
<keyword evidence="9" id="KW-0479">Metal-binding</keyword>
<evidence type="ECO:0000256" key="22">
    <source>
        <dbReference type="SAM" id="Phobius"/>
    </source>
</evidence>
<dbReference type="InterPro" id="IPR043130">
    <property type="entry name" value="CDP-OH_PTrfase_TM_dom"/>
</dbReference>
<dbReference type="PANTHER" id="PTHR15362:SF4">
    <property type="entry name" value="CDP-DIACYLGLYCEROL--INOSITOL 3-PHOSPHATIDYLTRANSFERASE"/>
    <property type="match status" value="1"/>
</dbReference>
<dbReference type="PROSITE" id="PS00379">
    <property type="entry name" value="CDP_ALCOHOL_P_TRANSF"/>
    <property type="match status" value="1"/>
</dbReference>
<evidence type="ECO:0000313" key="23">
    <source>
        <dbReference type="EMBL" id="CAI5759252.1"/>
    </source>
</evidence>
<dbReference type="GO" id="GO:0005789">
    <property type="term" value="C:endoplasmic reticulum membrane"/>
    <property type="evidence" value="ECO:0007669"/>
    <property type="project" value="UniProtKB-SubCell"/>
</dbReference>
<dbReference type="InterPro" id="IPR014387">
    <property type="entry name" value="CDP_diag_ino_3_P_euk"/>
</dbReference>
<dbReference type="PIRSF" id="PIRSF000848">
    <property type="entry name" value="CDP_diag_ino_3_P"/>
    <property type="match status" value="1"/>
</dbReference>
<gene>
    <name evidence="23" type="ORF">CANVERA_P3762</name>
</gene>
<evidence type="ECO:0000256" key="7">
    <source>
        <dbReference type="ARBA" id="ARBA00022679"/>
    </source>
</evidence>
<comment type="cofactor">
    <cofactor evidence="2">
        <name>Mg(2+)</name>
        <dbReference type="ChEBI" id="CHEBI:18420"/>
    </cofactor>
</comment>
<evidence type="ECO:0000256" key="20">
    <source>
        <dbReference type="PIRNR" id="PIRNR000848"/>
    </source>
</evidence>
<dbReference type="GO" id="GO:0005794">
    <property type="term" value="C:Golgi apparatus"/>
    <property type="evidence" value="ECO:0007669"/>
    <property type="project" value="TreeGrafter"/>
</dbReference>
<feature type="transmembrane region" description="Helical" evidence="22">
    <location>
        <begin position="183"/>
        <end position="200"/>
    </location>
</feature>
<sequence length="230" mass="26521">MPSSKSEKYSLITKNTGSKSITPSDIFLFIPNLIGYLRIITAIISFLCMYFNLQTLTLIFYGISGFLDAFDGYAARKYDQGTKFGAVLDMVTDRCATSSLIVYLSLLYPKLIVIWQLLISLDLSSHYMHMYAMLSDGNKSHKNVDQSQSYILNLYYTNRNILFLVCGFNELFYVALYLHYYNWFWLGTFMIFLSLPIWLFKQIANIIQLQNASLILARSDAEEHSKKKSV</sequence>
<accession>A0A9W4TY77</accession>
<evidence type="ECO:0000256" key="13">
    <source>
        <dbReference type="ARBA" id="ARBA00023098"/>
    </source>
</evidence>
<dbReference type="PANTHER" id="PTHR15362">
    <property type="entry name" value="PHOSPHATIDYLINOSITOL SYNTHASE"/>
    <property type="match status" value="1"/>
</dbReference>
<dbReference type="GO" id="GO:0006661">
    <property type="term" value="P:phosphatidylinositol biosynthetic process"/>
    <property type="evidence" value="ECO:0007669"/>
    <property type="project" value="TreeGrafter"/>
</dbReference>
<dbReference type="EC" id="2.7.8.11" evidence="5 20"/>
<comment type="cofactor">
    <cofactor evidence="1">
        <name>Mn(2+)</name>
        <dbReference type="ChEBI" id="CHEBI:29035"/>
    </cofactor>
</comment>
<name>A0A9W4TY77_9ASCO</name>
<feature type="transmembrane region" description="Helical" evidence="22">
    <location>
        <begin position="100"/>
        <end position="121"/>
    </location>
</feature>
<evidence type="ECO:0000256" key="16">
    <source>
        <dbReference type="ARBA" id="ARBA00023211"/>
    </source>
</evidence>
<keyword evidence="7 20" id="KW-0808">Transferase</keyword>
<evidence type="ECO:0000256" key="11">
    <source>
        <dbReference type="ARBA" id="ARBA00022842"/>
    </source>
</evidence>
<dbReference type="AlphaFoldDB" id="A0A9W4TY77"/>
<evidence type="ECO:0000256" key="1">
    <source>
        <dbReference type="ARBA" id="ARBA00001936"/>
    </source>
</evidence>
<keyword evidence="11" id="KW-0460">Magnesium</keyword>
<comment type="caution">
    <text evidence="23">The sequence shown here is derived from an EMBL/GenBank/DDBJ whole genome shotgun (WGS) entry which is preliminary data.</text>
</comment>
<comment type="catalytic activity">
    <reaction evidence="18 20">
        <text>a CDP-1,2-diacyl-sn-glycerol + myo-inositol = a 1,2-diacyl-sn-glycero-3-phospho-(1D-myo-inositol) + CMP + H(+)</text>
        <dbReference type="Rhea" id="RHEA:11580"/>
        <dbReference type="ChEBI" id="CHEBI:15378"/>
        <dbReference type="ChEBI" id="CHEBI:17268"/>
        <dbReference type="ChEBI" id="CHEBI:57880"/>
        <dbReference type="ChEBI" id="CHEBI:58332"/>
        <dbReference type="ChEBI" id="CHEBI:60377"/>
        <dbReference type="EC" id="2.7.8.11"/>
    </reaction>
</comment>
<dbReference type="FunFam" id="1.20.120.1760:FF:000021">
    <property type="entry name" value="CDP-diacylglycerol--inositol 3-phosphatidyltransferase"/>
    <property type="match status" value="1"/>
</dbReference>
<dbReference type="OrthoDB" id="10251079at2759"/>
<comment type="similarity">
    <text evidence="4 20 21">Belongs to the CDP-alcohol phosphatidyltransferase class-I family.</text>
</comment>
<keyword evidence="17 20" id="KW-1208">Phospholipid metabolism</keyword>
<evidence type="ECO:0000256" key="14">
    <source>
        <dbReference type="ARBA" id="ARBA00023136"/>
    </source>
</evidence>
<keyword evidence="6 20" id="KW-0444">Lipid biosynthesis</keyword>
<comment type="subcellular location">
    <subcellularLocation>
        <location evidence="3">Endoplasmic reticulum membrane</location>
        <topology evidence="3">Multi-pass membrane protein</topology>
    </subcellularLocation>
</comment>
<evidence type="ECO:0000256" key="5">
    <source>
        <dbReference type="ARBA" id="ARBA00013212"/>
    </source>
</evidence>
<keyword evidence="15 20" id="KW-0594">Phospholipid biosynthesis</keyword>
<keyword evidence="10" id="KW-0256">Endoplasmic reticulum</keyword>
<dbReference type="Proteomes" id="UP001152885">
    <property type="component" value="Unassembled WGS sequence"/>
</dbReference>
<proteinExistence type="inferred from homology"/>
<reference evidence="23" key="1">
    <citation type="submission" date="2022-12" db="EMBL/GenBank/DDBJ databases">
        <authorList>
            <person name="Brejova B."/>
        </authorList>
    </citation>
    <scope>NUCLEOTIDE SEQUENCE</scope>
</reference>
<protein>
    <recommendedName>
        <fullName evidence="19 20">CDP-diacylglycerol--inositol 3-phosphatidyltransferase</fullName>
        <ecNumber evidence="5 20">2.7.8.11</ecNumber>
    </recommendedName>
</protein>
<evidence type="ECO:0000256" key="12">
    <source>
        <dbReference type="ARBA" id="ARBA00022989"/>
    </source>
</evidence>
<evidence type="ECO:0000256" key="19">
    <source>
        <dbReference type="ARBA" id="ARBA00070582"/>
    </source>
</evidence>
<evidence type="ECO:0000256" key="9">
    <source>
        <dbReference type="ARBA" id="ARBA00022723"/>
    </source>
</evidence>
<feature type="transmembrane region" description="Helical" evidence="22">
    <location>
        <begin position="161"/>
        <end position="177"/>
    </location>
</feature>
<evidence type="ECO:0000256" key="15">
    <source>
        <dbReference type="ARBA" id="ARBA00023209"/>
    </source>
</evidence>
<evidence type="ECO:0000256" key="17">
    <source>
        <dbReference type="ARBA" id="ARBA00023264"/>
    </source>
</evidence>
<keyword evidence="24" id="KW-1185">Reference proteome</keyword>